<keyword evidence="3" id="KW-1185">Reference proteome</keyword>
<feature type="compositionally biased region" description="Gly residues" evidence="1">
    <location>
        <begin position="40"/>
        <end position="49"/>
    </location>
</feature>
<dbReference type="EMBL" id="JASSZA010000014">
    <property type="protein sequence ID" value="KAK2093853.1"/>
    <property type="molecule type" value="Genomic_DNA"/>
</dbReference>
<accession>A0ABQ9U9Y8</accession>
<reference evidence="2 3" key="1">
    <citation type="submission" date="2023-05" db="EMBL/GenBank/DDBJ databases">
        <title>B98-5 Cell Line De Novo Hybrid Assembly: An Optical Mapping Approach.</title>
        <authorList>
            <person name="Kananen K."/>
            <person name="Auerbach J.A."/>
            <person name="Kautto E."/>
            <person name="Blachly J.S."/>
        </authorList>
    </citation>
    <scope>NUCLEOTIDE SEQUENCE [LARGE SCALE GENOMIC DNA]</scope>
    <source>
        <strain evidence="2">B95-8</strain>
        <tissue evidence="2">Cell line</tissue>
    </source>
</reference>
<evidence type="ECO:0000256" key="1">
    <source>
        <dbReference type="SAM" id="MobiDB-lite"/>
    </source>
</evidence>
<sequence>MRRVTLFLNGSPRNGKGGRCGPGWRGSNEVGQRGWEVGVRGLGSPGDGAGSPRPPPNPRDRGARTRL</sequence>
<evidence type="ECO:0000313" key="2">
    <source>
        <dbReference type="EMBL" id="KAK2093853.1"/>
    </source>
</evidence>
<organism evidence="2 3">
    <name type="scientific">Saguinus oedipus</name>
    <name type="common">Cotton-top tamarin</name>
    <name type="synonym">Oedipomidas oedipus</name>
    <dbReference type="NCBI Taxonomy" id="9490"/>
    <lineage>
        <taxon>Eukaryota</taxon>
        <taxon>Metazoa</taxon>
        <taxon>Chordata</taxon>
        <taxon>Craniata</taxon>
        <taxon>Vertebrata</taxon>
        <taxon>Euteleostomi</taxon>
        <taxon>Mammalia</taxon>
        <taxon>Eutheria</taxon>
        <taxon>Euarchontoglires</taxon>
        <taxon>Primates</taxon>
        <taxon>Haplorrhini</taxon>
        <taxon>Platyrrhini</taxon>
        <taxon>Cebidae</taxon>
        <taxon>Callitrichinae</taxon>
        <taxon>Saguinus</taxon>
    </lineage>
</organism>
<comment type="caution">
    <text evidence="2">The sequence shown here is derived from an EMBL/GenBank/DDBJ whole genome shotgun (WGS) entry which is preliminary data.</text>
</comment>
<feature type="region of interest" description="Disordered" evidence="1">
    <location>
        <begin position="1"/>
        <end position="67"/>
    </location>
</feature>
<dbReference type="Proteomes" id="UP001266305">
    <property type="component" value="Unassembled WGS sequence"/>
</dbReference>
<gene>
    <name evidence="2" type="ORF">P7K49_027591</name>
</gene>
<proteinExistence type="predicted"/>
<name>A0ABQ9U9Y8_SAGOE</name>
<evidence type="ECO:0000313" key="3">
    <source>
        <dbReference type="Proteomes" id="UP001266305"/>
    </source>
</evidence>
<feature type="compositionally biased region" description="Basic and acidic residues" evidence="1">
    <location>
        <begin position="58"/>
        <end position="67"/>
    </location>
</feature>
<feature type="compositionally biased region" description="Gly residues" evidence="1">
    <location>
        <begin position="15"/>
        <end position="24"/>
    </location>
</feature>
<protein>
    <submittedName>
        <fullName evidence="2">Uncharacterized protein</fullName>
    </submittedName>
</protein>